<sequence>MMRMRHWHHIQHSVRMMQSSRTRSMSSKSWPFNEKKALGAMVTTLKNQRDYVFTPLSVEERLRQTTGQTLATWTVGPVAASPEEGESGQTLRDRYLEPYLTTQRQYKVRLKMQARGAPVPPIKGVPILLFAGKTTTSFAGCTALVVSSMYALRASVSVVDVRLERKLRHDYAKLTARGQLRNRTRYASATTVTTTAGQTVTTNPPTHTTSGGKRPWSRDDPDHDVQKRQSCRRVISYSHEFSDSGYPRHFTRYWYWP</sequence>
<dbReference type="HOGENOM" id="CLU_1083593_0_0_1"/>
<dbReference type="EnsemblProtists" id="HpaT808524">
    <property type="protein sequence ID" value="HpaP808524"/>
    <property type="gene ID" value="HpaG808524"/>
</dbReference>
<dbReference type="VEuPathDB" id="FungiDB:HpaG808524"/>
<protein>
    <submittedName>
        <fullName evidence="2">Uncharacterized protein</fullName>
    </submittedName>
</protein>
<evidence type="ECO:0000313" key="3">
    <source>
        <dbReference type="Proteomes" id="UP000011713"/>
    </source>
</evidence>
<dbReference type="AlphaFoldDB" id="M4BQ35"/>
<evidence type="ECO:0000313" key="2">
    <source>
        <dbReference type="EnsemblProtists" id="HpaP808524"/>
    </source>
</evidence>
<reference evidence="2" key="2">
    <citation type="submission" date="2015-06" db="UniProtKB">
        <authorList>
            <consortium name="EnsemblProtists"/>
        </authorList>
    </citation>
    <scope>IDENTIFICATION</scope>
    <source>
        <strain evidence="2">Emoy2</strain>
    </source>
</reference>
<name>M4BQ35_HYAAE</name>
<reference evidence="3" key="1">
    <citation type="journal article" date="2010" name="Science">
        <title>Signatures of adaptation to obligate biotrophy in the Hyaloperonospora arabidopsidis genome.</title>
        <authorList>
            <person name="Baxter L."/>
            <person name="Tripathy S."/>
            <person name="Ishaque N."/>
            <person name="Boot N."/>
            <person name="Cabral A."/>
            <person name="Kemen E."/>
            <person name="Thines M."/>
            <person name="Ah-Fong A."/>
            <person name="Anderson R."/>
            <person name="Badejoko W."/>
            <person name="Bittner-Eddy P."/>
            <person name="Boore J.L."/>
            <person name="Chibucos M.C."/>
            <person name="Coates M."/>
            <person name="Dehal P."/>
            <person name="Delehaunty K."/>
            <person name="Dong S."/>
            <person name="Downton P."/>
            <person name="Dumas B."/>
            <person name="Fabro G."/>
            <person name="Fronick C."/>
            <person name="Fuerstenberg S.I."/>
            <person name="Fulton L."/>
            <person name="Gaulin E."/>
            <person name="Govers F."/>
            <person name="Hughes L."/>
            <person name="Humphray S."/>
            <person name="Jiang R.H."/>
            <person name="Judelson H."/>
            <person name="Kamoun S."/>
            <person name="Kyung K."/>
            <person name="Meijer H."/>
            <person name="Minx P."/>
            <person name="Morris P."/>
            <person name="Nelson J."/>
            <person name="Phuntumart V."/>
            <person name="Qutob D."/>
            <person name="Rehmany A."/>
            <person name="Rougon-Cardoso A."/>
            <person name="Ryden P."/>
            <person name="Torto-Alalibo T."/>
            <person name="Studholme D."/>
            <person name="Wang Y."/>
            <person name="Win J."/>
            <person name="Wood J."/>
            <person name="Clifton S.W."/>
            <person name="Rogers J."/>
            <person name="Van den Ackerveken G."/>
            <person name="Jones J.D."/>
            <person name="McDowell J.M."/>
            <person name="Beynon J."/>
            <person name="Tyler B.M."/>
        </authorList>
    </citation>
    <scope>NUCLEOTIDE SEQUENCE [LARGE SCALE GENOMIC DNA]</scope>
    <source>
        <strain evidence="3">Emoy2</strain>
    </source>
</reference>
<dbReference type="Proteomes" id="UP000011713">
    <property type="component" value="Unassembled WGS sequence"/>
</dbReference>
<accession>M4BQ35</accession>
<feature type="compositionally biased region" description="Low complexity" evidence="1">
    <location>
        <begin position="190"/>
        <end position="209"/>
    </location>
</feature>
<dbReference type="EMBL" id="JH598544">
    <property type="status" value="NOT_ANNOTATED_CDS"/>
    <property type="molecule type" value="Genomic_DNA"/>
</dbReference>
<evidence type="ECO:0000256" key="1">
    <source>
        <dbReference type="SAM" id="MobiDB-lite"/>
    </source>
</evidence>
<feature type="region of interest" description="Disordered" evidence="1">
    <location>
        <begin position="190"/>
        <end position="229"/>
    </location>
</feature>
<dbReference type="InParanoid" id="M4BQ35"/>
<organism evidence="2 3">
    <name type="scientific">Hyaloperonospora arabidopsidis (strain Emoy2)</name>
    <name type="common">Downy mildew agent</name>
    <name type="synonym">Peronospora arabidopsidis</name>
    <dbReference type="NCBI Taxonomy" id="559515"/>
    <lineage>
        <taxon>Eukaryota</taxon>
        <taxon>Sar</taxon>
        <taxon>Stramenopiles</taxon>
        <taxon>Oomycota</taxon>
        <taxon>Peronosporomycetes</taxon>
        <taxon>Peronosporales</taxon>
        <taxon>Peronosporaceae</taxon>
        <taxon>Hyaloperonospora</taxon>
    </lineage>
</organism>
<feature type="compositionally biased region" description="Basic and acidic residues" evidence="1">
    <location>
        <begin position="216"/>
        <end position="227"/>
    </location>
</feature>
<proteinExistence type="predicted"/>
<keyword evidence="3" id="KW-1185">Reference proteome</keyword>